<dbReference type="GO" id="GO:0006261">
    <property type="term" value="P:DNA-templated DNA replication"/>
    <property type="evidence" value="ECO:0007669"/>
    <property type="project" value="TreeGrafter"/>
</dbReference>
<evidence type="ECO:0000313" key="3">
    <source>
        <dbReference type="Proteomes" id="UP000239867"/>
    </source>
</evidence>
<dbReference type="InterPro" id="IPR003593">
    <property type="entry name" value="AAA+_ATPase"/>
</dbReference>
<dbReference type="InterPro" id="IPR027417">
    <property type="entry name" value="P-loop_NTPase"/>
</dbReference>
<accession>A0A2L1GM23</accession>
<reference evidence="2 3" key="1">
    <citation type="journal article" date="2018" name="MBio">
        <title>Insights into the evolution of host association through the isolation and characterization of a novel human periodontal pathobiont, Desulfobulbus oralis.</title>
        <authorList>
            <person name="Cross K.L."/>
            <person name="Chirania P."/>
            <person name="Xiong W."/>
            <person name="Beall C.J."/>
            <person name="Elkins J.G."/>
            <person name="Giannone R.J."/>
            <person name="Griffen A.L."/>
            <person name="Guss A.M."/>
            <person name="Hettich R.L."/>
            <person name="Joshi S.S."/>
            <person name="Mokrzan E.M."/>
            <person name="Martin R.K."/>
            <person name="Zhulin I.B."/>
            <person name="Leys E.J."/>
            <person name="Podar M."/>
        </authorList>
    </citation>
    <scope>NUCLEOTIDE SEQUENCE [LARGE SCALE GENOMIC DNA]</scope>
    <source>
        <strain evidence="2 3">ORNL</strain>
    </source>
</reference>
<dbReference type="InterPro" id="IPR004622">
    <property type="entry name" value="DNA_pol_HolB"/>
</dbReference>
<dbReference type="SUPFAM" id="SSF52540">
    <property type="entry name" value="P-loop containing nucleoside triphosphate hydrolases"/>
    <property type="match status" value="1"/>
</dbReference>
<dbReference type="KEGG" id="deo:CAY53_03780"/>
<gene>
    <name evidence="2" type="ORF">CAY53_03780</name>
</gene>
<sequence>MSMSGFSVVGQDKALRLLSRARRHGRLAHAYLFTGPKGCGKTTLARAFAKSLLCRNGQADPEAAGCGLCPSCRQMAGGNHPDFAVIEADGQGIRIDRIRGMKEALGFPPLEGALRVVLIHGAHTMQAAAANSLLKILEEPPDGNLLLLTADDNAGILPTIRSRCQLIPLQALPVRLAAEVIAGRNPGLSPAESLELARLSGGCPGLAIGMAQDAMRPLYHDLTAALGEYHGNPAERVQRALILAGRLHEHKGFGELLLRPLAALLKDALASRLGCPPPGQADPALAAIREVWNTEQLSAKVTAIEKALDALSRNCNPALVFEVLLLELLDPLGSFPVRA</sequence>
<dbReference type="InterPro" id="IPR050238">
    <property type="entry name" value="DNA_Rep/Repair_Clamp_Loader"/>
</dbReference>
<name>A0A2L1GM23_9BACT</name>
<dbReference type="OrthoDB" id="9810148at2"/>
<evidence type="ECO:0000259" key="1">
    <source>
        <dbReference type="SMART" id="SM00382"/>
    </source>
</evidence>
<protein>
    <submittedName>
        <fullName evidence="2">DNA polymerase III subunit delta</fullName>
    </submittedName>
</protein>
<dbReference type="PANTHER" id="PTHR11669">
    <property type="entry name" value="REPLICATION FACTOR C / DNA POLYMERASE III GAMMA-TAU SUBUNIT"/>
    <property type="match status" value="1"/>
</dbReference>
<dbReference type="AlphaFoldDB" id="A0A2L1GM23"/>
<dbReference type="GO" id="GO:0003887">
    <property type="term" value="F:DNA-directed DNA polymerase activity"/>
    <property type="evidence" value="ECO:0007669"/>
    <property type="project" value="InterPro"/>
</dbReference>
<dbReference type="Gene3D" id="3.40.50.300">
    <property type="entry name" value="P-loop containing nucleotide triphosphate hydrolases"/>
    <property type="match status" value="1"/>
</dbReference>
<feature type="domain" description="AAA+ ATPase" evidence="1">
    <location>
        <begin position="27"/>
        <end position="172"/>
    </location>
</feature>
<evidence type="ECO:0000313" key="2">
    <source>
        <dbReference type="EMBL" id="AVD70712.1"/>
    </source>
</evidence>
<organism evidence="2 3">
    <name type="scientific">Desulfobulbus oralis</name>
    <dbReference type="NCBI Taxonomy" id="1986146"/>
    <lineage>
        <taxon>Bacteria</taxon>
        <taxon>Pseudomonadati</taxon>
        <taxon>Thermodesulfobacteriota</taxon>
        <taxon>Desulfobulbia</taxon>
        <taxon>Desulfobulbales</taxon>
        <taxon>Desulfobulbaceae</taxon>
        <taxon>Desulfobulbus</taxon>
    </lineage>
</organism>
<dbReference type="EMBL" id="CP021255">
    <property type="protein sequence ID" value="AVD70712.1"/>
    <property type="molecule type" value="Genomic_DNA"/>
</dbReference>
<keyword evidence="3" id="KW-1185">Reference proteome</keyword>
<dbReference type="GO" id="GO:0008408">
    <property type="term" value="F:3'-5' exonuclease activity"/>
    <property type="evidence" value="ECO:0007669"/>
    <property type="project" value="InterPro"/>
</dbReference>
<proteinExistence type="predicted"/>
<dbReference type="CDD" id="cd00009">
    <property type="entry name" value="AAA"/>
    <property type="match status" value="1"/>
</dbReference>
<dbReference type="Pfam" id="PF13177">
    <property type="entry name" value="DNA_pol3_delta2"/>
    <property type="match status" value="1"/>
</dbReference>
<dbReference type="PANTHER" id="PTHR11669:SF8">
    <property type="entry name" value="DNA POLYMERASE III SUBUNIT DELTA"/>
    <property type="match status" value="1"/>
</dbReference>
<dbReference type="FunFam" id="3.40.50.300:FF:001255">
    <property type="entry name" value="DNA polymerase III subunit delta"/>
    <property type="match status" value="1"/>
</dbReference>
<dbReference type="NCBIfam" id="TIGR00678">
    <property type="entry name" value="holB"/>
    <property type="match status" value="1"/>
</dbReference>
<dbReference type="SMART" id="SM00382">
    <property type="entry name" value="AAA"/>
    <property type="match status" value="1"/>
</dbReference>
<dbReference type="Proteomes" id="UP000239867">
    <property type="component" value="Chromosome"/>
</dbReference>